<keyword evidence="1" id="KW-0812">Transmembrane</keyword>
<dbReference type="Proteomes" id="UP001325248">
    <property type="component" value="Chromosome"/>
</dbReference>
<evidence type="ECO:0000256" key="1">
    <source>
        <dbReference type="SAM" id="Phobius"/>
    </source>
</evidence>
<gene>
    <name evidence="2" type="ORF">BLCOC_06680</name>
</gene>
<keyword evidence="1" id="KW-1133">Transmembrane helix</keyword>
<feature type="transmembrane region" description="Helical" evidence="1">
    <location>
        <begin position="218"/>
        <end position="240"/>
    </location>
</feature>
<protein>
    <recommendedName>
        <fullName evidence="4">ABC-2 family transporter</fullName>
    </recommendedName>
</protein>
<organism evidence="2 3">
    <name type="scientific">Blautia producta</name>
    <dbReference type="NCBI Taxonomy" id="33035"/>
    <lineage>
        <taxon>Bacteria</taxon>
        <taxon>Bacillati</taxon>
        <taxon>Bacillota</taxon>
        <taxon>Clostridia</taxon>
        <taxon>Lachnospirales</taxon>
        <taxon>Lachnospiraceae</taxon>
        <taxon>Blautia</taxon>
    </lineage>
</organism>
<feature type="transmembrane region" description="Helical" evidence="1">
    <location>
        <begin position="53"/>
        <end position="74"/>
    </location>
</feature>
<name>A0ABZ0U6E4_9FIRM</name>
<feature type="transmembrane region" description="Helical" evidence="1">
    <location>
        <begin position="187"/>
        <end position="212"/>
    </location>
</feature>
<feature type="transmembrane region" description="Helical" evidence="1">
    <location>
        <begin position="107"/>
        <end position="129"/>
    </location>
</feature>
<evidence type="ECO:0008006" key="4">
    <source>
        <dbReference type="Google" id="ProtNLM"/>
    </source>
</evidence>
<accession>A0ABZ0U6E4</accession>
<keyword evidence="3" id="KW-1185">Reference proteome</keyword>
<keyword evidence="1" id="KW-0472">Membrane</keyword>
<sequence length="250" mass="27989">MRELIQVELYKMHKRRCFLIVLIFNGISLLYGLGILLNWSWVSFNGTFDLIQYIGAIWQLLFLIGLPLIFFMYIGSSILGGEKSDGQILLEITRVADRKRLVMAKTFASVILVLFYFATNIMISIISYACLVRQTAYVTPEWVILDRDNINLLITCLSGCIYIIISVIVTMYVSIKYGAVAATIAGIALYAAMSMIARISVVRMCVPGYFALTAEASIGAGSIVQQILWFGIIILVFLHLMKKKISGIDL</sequence>
<reference evidence="2" key="1">
    <citation type="submission" date="2023-10" db="EMBL/GenBank/DDBJ databases">
        <title>Genome sequence of Blautia coccoides DSM 935.</title>
        <authorList>
            <person name="Boeer T."/>
            <person name="Bengelsdorf F.R."/>
            <person name="Daniel R."/>
            <person name="Poehlein A."/>
        </authorList>
    </citation>
    <scope>NUCLEOTIDE SEQUENCE [LARGE SCALE GENOMIC DNA]</scope>
    <source>
        <strain evidence="2">DSM 935</strain>
    </source>
</reference>
<dbReference type="EMBL" id="CP136422">
    <property type="protein sequence ID" value="WPX72332.1"/>
    <property type="molecule type" value="Genomic_DNA"/>
</dbReference>
<evidence type="ECO:0000313" key="2">
    <source>
        <dbReference type="EMBL" id="WPX72332.1"/>
    </source>
</evidence>
<proteinExistence type="predicted"/>
<feature type="transmembrane region" description="Helical" evidence="1">
    <location>
        <begin position="149"/>
        <end position="175"/>
    </location>
</feature>
<feature type="transmembrane region" description="Helical" evidence="1">
    <location>
        <begin position="20"/>
        <end position="41"/>
    </location>
</feature>
<evidence type="ECO:0000313" key="3">
    <source>
        <dbReference type="Proteomes" id="UP001325248"/>
    </source>
</evidence>